<reference evidence="2" key="2">
    <citation type="submission" date="2022-01" db="EMBL/GenBank/DDBJ databases">
        <authorList>
            <person name="Yamashiro T."/>
            <person name="Shiraishi A."/>
            <person name="Satake H."/>
            <person name="Nakayama K."/>
        </authorList>
    </citation>
    <scope>NUCLEOTIDE SEQUENCE</scope>
</reference>
<accession>A0ABQ5HAY0</accession>
<feature type="compositionally biased region" description="Polar residues" evidence="1">
    <location>
        <begin position="142"/>
        <end position="162"/>
    </location>
</feature>
<dbReference type="Proteomes" id="UP001151760">
    <property type="component" value="Unassembled WGS sequence"/>
</dbReference>
<dbReference type="EMBL" id="BQNB010019395">
    <property type="protein sequence ID" value="GJT84850.1"/>
    <property type="molecule type" value="Genomic_DNA"/>
</dbReference>
<feature type="compositionally biased region" description="Basic and acidic residues" evidence="1">
    <location>
        <begin position="1"/>
        <end position="12"/>
    </location>
</feature>
<proteinExistence type="predicted"/>
<evidence type="ECO:0008006" key="4">
    <source>
        <dbReference type="Google" id="ProtNLM"/>
    </source>
</evidence>
<keyword evidence="3" id="KW-1185">Reference proteome</keyword>
<name>A0ABQ5HAY0_9ASTR</name>
<feature type="region of interest" description="Disordered" evidence="1">
    <location>
        <begin position="1"/>
        <end position="25"/>
    </location>
</feature>
<feature type="region of interest" description="Disordered" evidence="1">
    <location>
        <begin position="112"/>
        <end position="206"/>
    </location>
</feature>
<protein>
    <recommendedName>
        <fullName evidence="4">Reverse transcriptase Ty1/copia-type domain-containing protein</fullName>
    </recommendedName>
</protein>
<dbReference type="PANTHER" id="PTHR11439">
    <property type="entry name" value="GAG-POL-RELATED RETROTRANSPOSON"/>
    <property type="match status" value="1"/>
</dbReference>
<feature type="compositionally biased region" description="Low complexity" evidence="1">
    <location>
        <begin position="125"/>
        <end position="138"/>
    </location>
</feature>
<comment type="caution">
    <text evidence="2">The sequence shown here is derived from an EMBL/GenBank/DDBJ whole genome shotgun (WGS) entry which is preliminary data.</text>
</comment>
<reference evidence="2" key="1">
    <citation type="journal article" date="2022" name="Int. J. Mol. Sci.">
        <title>Draft Genome of Tanacetum Coccineum: Genomic Comparison of Closely Related Tanacetum-Family Plants.</title>
        <authorList>
            <person name="Yamashiro T."/>
            <person name="Shiraishi A."/>
            <person name="Nakayama K."/>
            <person name="Satake H."/>
        </authorList>
    </citation>
    <scope>NUCLEOTIDE SEQUENCE</scope>
</reference>
<feature type="compositionally biased region" description="Low complexity" evidence="1">
    <location>
        <begin position="166"/>
        <end position="177"/>
    </location>
</feature>
<sequence length="297" mass="32818">MLKKFGLEDSKPMKTPMSSDTKLTKDQECESVDSTKYRGMIGSLLYLTASRPDILFNVCLCARFQEDPKISHLEAVKRIFRYIKGTTHLGLWYPKGTGIETVVCVDSDHAGDYVDRKSTSEDDTIITSPITKSSSLSPPNAPSKTPSTKDISSTFGTTSSLFESKPQSSPPSSNDTPSPQPSNPFLDDIKDVPPRPSNPIPLQSHPSLDITLSLSPITPLDHILDTPSPPSPQLPPQPPLMGHPIYLNTFDYYGVNYLCCFHNRNLIFSLRDEMNLMFAHLEYLLTSAIALPSPPHP</sequence>
<evidence type="ECO:0000256" key="1">
    <source>
        <dbReference type="SAM" id="MobiDB-lite"/>
    </source>
</evidence>
<evidence type="ECO:0000313" key="3">
    <source>
        <dbReference type="Proteomes" id="UP001151760"/>
    </source>
</evidence>
<organism evidence="2 3">
    <name type="scientific">Tanacetum coccineum</name>
    <dbReference type="NCBI Taxonomy" id="301880"/>
    <lineage>
        <taxon>Eukaryota</taxon>
        <taxon>Viridiplantae</taxon>
        <taxon>Streptophyta</taxon>
        <taxon>Embryophyta</taxon>
        <taxon>Tracheophyta</taxon>
        <taxon>Spermatophyta</taxon>
        <taxon>Magnoliopsida</taxon>
        <taxon>eudicotyledons</taxon>
        <taxon>Gunneridae</taxon>
        <taxon>Pentapetalae</taxon>
        <taxon>asterids</taxon>
        <taxon>campanulids</taxon>
        <taxon>Asterales</taxon>
        <taxon>Asteraceae</taxon>
        <taxon>Asteroideae</taxon>
        <taxon>Anthemideae</taxon>
        <taxon>Anthemidinae</taxon>
        <taxon>Tanacetum</taxon>
    </lineage>
</organism>
<evidence type="ECO:0000313" key="2">
    <source>
        <dbReference type="EMBL" id="GJT84850.1"/>
    </source>
</evidence>
<gene>
    <name evidence="2" type="ORF">Tco_1066567</name>
</gene>
<dbReference type="PANTHER" id="PTHR11439:SF486">
    <property type="entry name" value="RLK (RECEPTOR-LIKE KINASE) PROTEIN, PUTATIVE-RELATED"/>
    <property type="match status" value="1"/>
</dbReference>